<protein>
    <recommendedName>
        <fullName evidence="4">Transcriptional regulator, AbiEi antitoxin, Type IV TA system</fullName>
    </recommendedName>
</protein>
<evidence type="ECO:0000256" key="1">
    <source>
        <dbReference type="SAM" id="MobiDB-lite"/>
    </source>
</evidence>
<organism evidence="2 3">
    <name type="scientific">Kutzneria buriramensis</name>
    <dbReference type="NCBI Taxonomy" id="1045776"/>
    <lineage>
        <taxon>Bacteria</taxon>
        <taxon>Bacillati</taxon>
        <taxon>Actinomycetota</taxon>
        <taxon>Actinomycetes</taxon>
        <taxon>Pseudonocardiales</taxon>
        <taxon>Pseudonocardiaceae</taxon>
        <taxon>Kutzneria</taxon>
    </lineage>
</organism>
<feature type="region of interest" description="Disordered" evidence="1">
    <location>
        <begin position="324"/>
        <end position="343"/>
    </location>
</feature>
<dbReference type="EMBL" id="QUNO01000010">
    <property type="protein sequence ID" value="REH42589.1"/>
    <property type="molecule type" value="Genomic_DNA"/>
</dbReference>
<accession>A0A3E0HCX7</accession>
<reference evidence="2 3" key="1">
    <citation type="submission" date="2018-08" db="EMBL/GenBank/DDBJ databases">
        <title>Genomic Encyclopedia of Archaeal and Bacterial Type Strains, Phase II (KMG-II): from individual species to whole genera.</title>
        <authorList>
            <person name="Goeker M."/>
        </authorList>
    </citation>
    <scope>NUCLEOTIDE SEQUENCE [LARGE SCALE GENOMIC DNA]</scope>
    <source>
        <strain evidence="2 3">DSM 45791</strain>
    </source>
</reference>
<keyword evidence="3" id="KW-1185">Reference proteome</keyword>
<dbReference type="Proteomes" id="UP000256269">
    <property type="component" value="Unassembled WGS sequence"/>
</dbReference>
<evidence type="ECO:0000313" key="3">
    <source>
        <dbReference type="Proteomes" id="UP000256269"/>
    </source>
</evidence>
<proteinExistence type="predicted"/>
<name>A0A3E0HCX7_9PSEU</name>
<evidence type="ECO:0000313" key="2">
    <source>
        <dbReference type="EMBL" id="REH42589.1"/>
    </source>
</evidence>
<gene>
    <name evidence="2" type="ORF">BCF44_11085</name>
</gene>
<sequence length="343" mass="37675">MTPNRPQPRRLGAQSCRMRTCSPSGTHIQLDKLSNLFPHHVARAEELIELGLCGSSVYRRCQPGGPWQRVLPGVLVLGASPPTPTQLVQAALRYAEPGAVLTGRHALVLHGMRSAPPLPNSPVHVLVQKGRSLQGSPEVKIERTSRMPKPMVYKGFHVAPLERAVLDTVRGFRLAEQIRPVLTEAIWHRGLAPKLINAELDAGSGRGTALPRRVLAEVMGGIRTEVESLAATLIGAARLPRPKWNMQVDDAENAYLGPVSAWWDDVAVALDIDMGEQPFDHTLKRYTELTTAGVVLVNTSPQQLRDSPGELVRELRRAHEWAAKRDRPPVTATAQHPRRCGAR</sequence>
<comment type="caution">
    <text evidence="2">The sequence shown here is derived from an EMBL/GenBank/DDBJ whole genome shotgun (WGS) entry which is preliminary data.</text>
</comment>
<dbReference type="AlphaFoldDB" id="A0A3E0HCX7"/>
<evidence type="ECO:0008006" key="4">
    <source>
        <dbReference type="Google" id="ProtNLM"/>
    </source>
</evidence>